<evidence type="ECO:0000256" key="4">
    <source>
        <dbReference type="SAM" id="SignalP"/>
    </source>
</evidence>
<dbReference type="AlphaFoldDB" id="A0A1T4RB54"/>
<keyword evidence="2" id="KW-0472">Membrane</keyword>
<dbReference type="Gene3D" id="2.60.40.1120">
    <property type="entry name" value="Carboxypeptidase-like, regulatory domain"/>
    <property type="match status" value="1"/>
</dbReference>
<reference evidence="7 8" key="1">
    <citation type="submission" date="2017-02" db="EMBL/GenBank/DDBJ databases">
        <authorList>
            <person name="Peterson S.W."/>
        </authorList>
    </citation>
    <scope>NUCLEOTIDE SEQUENCE [LARGE SCALE GENOMIC DNA]</scope>
    <source>
        <strain evidence="7 8">DSM 22335</strain>
    </source>
</reference>
<dbReference type="PANTHER" id="PTHR40980">
    <property type="entry name" value="PLUG DOMAIN-CONTAINING PROTEIN"/>
    <property type="match status" value="1"/>
</dbReference>
<keyword evidence="8" id="KW-1185">Reference proteome</keyword>
<dbReference type="EMBL" id="FUWH01000011">
    <property type="protein sequence ID" value="SKA13165.1"/>
    <property type="molecule type" value="Genomic_DNA"/>
</dbReference>
<dbReference type="SUPFAM" id="SSF56935">
    <property type="entry name" value="Porins"/>
    <property type="match status" value="1"/>
</dbReference>
<keyword evidence="7" id="KW-0675">Receptor</keyword>
<name>A0A1T4RB54_9BACT</name>
<dbReference type="OrthoDB" id="905812at2"/>
<evidence type="ECO:0000313" key="7">
    <source>
        <dbReference type="EMBL" id="SKA13165.1"/>
    </source>
</evidence>
<dbReference type="PANTHER" id="PTHR40980:SF4">
    <property type="entry name" value="TONB-DEPENDENT RECEPTOR-LIKE BETA-BARREL DOMAIN-CONTAINING PROTEIN"/>
    <property type="match status" value="1"/>
</dbReference>
<proteinExistence type="predicted"/>
<accession>A0A1T4RB54</accession>
<feature type="domain" description="Outer membrane protein beta-barrel" evidence="6">
    <location>
        <begin position="384"/>
        <end position="790"/>
    </location>
</feature>
<dbReference type="InterPro" id="IPR012910">
    <property type="entry name" value="Plug_dom"/>
</dbReference>
<evidence type="ECO:0000259" key="5">
    <source>
        <dbReference type="Pfam" id="PF07715"/>
    </source>
</evidence>
<dbReference type="Proteomes" id="UP000190888">
    <property type="component" value="Unassembled WGS sequence"/>
</dbReference>
<dbReference type="InterPro" id="IPR008969">
    <property type="entry name" value="CarboxyPept-like_regulatory"/>
</dbReference>
<feature type="signal peptide" evidence="4">
    <location>
        <begin position="1"/>
        <end position="20"/>
    </location>
</feature>
<keyword evidence="3" id="KW-0998">Cell outer membrane</keyword>
<dbReference type="SUPFAM" id="SSF49464">
    <property type="entry name" value="Carboxypeptidase regulatory domain-like"/>
    <property type="match status" value="1"/>
</dbReference>
<dbReference type="Pfam" id="PF13620">
    <property type="entry name" value="CarboxypepD_reg"/>
    <property type="match status" value="1"/>
</dbReference>
<organism evidence="7 8">
    <name type="scientific">Sediminibacterium ginsengisoli</name>
    <dbReference type="NCBI Taxonomy" id="413434"/>
    <lineage>
        <taxon>Bacteria</taxon>
        <taxon>Pseudomonadati</taxon>
        <taxon>Bacteroidota</taxon>
        <taxon>Chitinophagia</taxon>
        <taxon>Chitinophagales</taxon>
        <taxon>Chitinophagaceae</taxon>
        <taxon>Sediminibacterium</taxon>
    </lineage>
</organism>
<evidence type="ECO:0000313" key="8">
    <source>
        <dbReference type="Proteomes" id="UP000190888"/>
    </source>
</evidence>
<evidence type="ECO:0000256" key="2">
    <source>
        <dbReference type="ARBA" id="ARBA00023136"/>
    </source>
</evidence>
<dbReference type="InterPro" id="IPR036942">
    <property type="entry name" value="Beta-barrel_TonB_sf"/>
</dbReference>
<evidence type="ECO:0000259" key="6">
    <source>
        <dbReference type="Pfam" id="PF14905"/>
    </source>
</evidence>
<feature type="chain" id="PRO_5010581745" evidence="4">
    <location>
        <begin position="21"/>
        <end position="816"/>
    </location>
</feature>
<dbReference type="RefSeq" id="WP_078832467.1">
    <property type="nucleotide sequence ID" value="NZ_FUWH01000011.1"/>
</dbReference>
<protein>
    <submittedName>
        <fullName evidence="7">Outer membrane receptor proteins, mostly Fe transport</fullName>
    </submittedName>
</protein>
<dbReference type="Gene3D" id="2.170.130.10">
    <property type="entry name" value="TonB-dependent receptor, plug domain"/>
    <property type="match status" value="1"/>
</dbReference>
<dbReference type="InterPro" id="IPR037066">
    <property type="entry name" value="Plug_dom_sf"/>
</dbReference>
<dbReference type="Pfam" id="PF07715">
    <property type="entry name" value="Plug"/>
    <property type="match status" value="1"/>
</dbReference>
<sequence>MRKKILLGIVLAFLFQLAQAQNTAVTTVSGKITDEQQKPLEGATIALLSAADSTVSKTTISAADGSFILEQLRFGTYKIRISLTGYATYTGSAFSVSQSAPTHSLAVIALTPQVNALQNVTVSSQKPMIERKADRTVVNVDAMTSSTGSTALDVLEKSPGVSVDQNGNISFKGKNGVVIFIDDKPTYLSGTDLENYLRSLPSSTIDQIELMSNPPAKYDAAGGAGVINIRTKRTKIKGFNGSLNLAYGQGRYGRTNNSFNFNYRNNKFNSFGTVTFGTINNFNDLDINRYFKNPDGSRKYDFLQNTYIRPSGAAVTGKAGIDYYATDKTTFGIVLTGVTRNVSRKNDNASRIINAAYQLDSTIVANNNQENTFRNAGINLNYRHQYSKGGPELIADLDYINYKTANDQVFNNATHLPNGTVTNRDRLDGRLPAGINIYSGKIDYSHPFAGGTRLEGGAKTSYTETDNLADYLYTANNVTSPDYDKSNHFIYKETITAAYLNFNKEMKRFSVQLGLRFEHTISDGNQLGNVMKPDSSFKRTYSSLFPTAYLSYKLDSAGNNVLVLDYGKRINRPYYQDLNPFISPLDKFTYYVGNPFLQPAYTHNLQLSYSFKSLFTLSASYSETKDDTNETIEIVNGTYYSRPGNIGKTITKSISLSGGTDIAKWLSFNLYTEVTNIHTVSNFYTGTLNTKGTFVYVQPNLQFKLPKDWSLQLDGVYQSDVVSAQFISKARGRVNMGVSKKISPAITVKAAYNDMFYTQVNNGIINNLANTEANFRNLSDSRHFVFSFAYRFGKAISNQRRHNGSSSESEQNRVKN</sequence>
<dbReference type="InterPro" id="IPR041700">
    <property type="entry name" value="OMP_b-brl_3"/>
</dbReference>
<dbReference type="Pfam" id="PF14905">
    <property type="entry name" value="OMP_b-brl_3"/>
    <property type="match status" value="1"/>
</dbReference>
<evidence type="ECO:0000256" key="1">
    <source>
        <dbReference type="ARBA" id="ARBA00004442"/>
    </source>
</evidence>
<dbReference type="GO" id="GO:0009279">
    <property type="term" value="C:cell outer membrane"/>
    <property type="evidence" value="ECO:0007669"/>
    <property type="project" value="UniProtKB-SubCell"/>
</dbReference>
<keyword evidence="4" id="KW-0732">Signal</keyword>
<gene>
    <name evidence="7" type="ORF">SAMN04488132_11184</name>
</gene>
<dbReference type="Gene3D" id="2.40.170.20">
    <property type="entry name" value="TonB-dependent receptor, beta-barrel domain"/>
    <property type="match status" value="1"/>
</dbReference>
<evidence type="ECO:0000256" key="3">
    <source>
        <dbReference type="ARBA" id="ARBA00023237"/>
    </source>
</evidence>
<feature type="domain" description="TonB-dependent receptor plug" evidence="5">
    <location>
        <begin position="133"/>
        <end position="226"/>
    </location>
</feature>
<dbReference type="STRING" id="413434.SAMN04488132_11184"/>
<comment type="subcellular location">
    <subcellularLocation>
        <location evidence="1">Cell outer membrane</location>
    </subcellularLocation>
</comment>